<accession>A0A1G6LKS9</accession>
<keyword evidence="4" id="KW-0862">Zinc</keyword>
<dbReference type="SUPFAM" id="SSF56281">
    <property type="entry name" value="Metallo-hydrolase/oxidoreductase"/>
    <property type="match status" value="1"/>
</dbReference>
<dbReference type="CDD" id="cd07742">
    <property type="entry name" value="metallo-hydrolase-like_MBL-fold"/>
    <property type="match status" value="1"/>
</dbReference>
<dbReference type="SMART" id="SM00849">
    <property type="entry name" value="Lactamase_B"/>
    <property type="match status" value="1"/>
</dbReference>
<evidence type="ECO:0000313" key="6">
    <source>
        <dbReference type="EMBL" id="SDC43932.1"/>
    </source>
</evidence>
<dbReference type="GO" id="GO:0046872">
    <property type="term" value="F:metal ion binding"/>
    <property type="evidence" value="ECO:0007669"/>
    <property type="project" value="UniProtKB-KW"/>
</dbReference>
<evidence type="ECO:0000256" key="2">
    <source>
        <dbReference type="ARBA" id="ARBA00022723"/>
    </source>
</evidence>
<dbReference type="RefSeq" id="WP_170866935.1">
    <property type="nucleotide sequence ID" value="NZ_FMZM01000002.1"/>
</dbReference>
<dbReference type="PANTHER" id="PTHR42978">
    <property type="entry name" value="QUORUM-QUENCHING LACTONASE YTNP-RELATED-RELATED"/>
    <property type="match status" value="1"/>
</dbReference>
<dbReference type="InterPro" id="IPR036866">
    <property type="entry name" value="RibonucZ/Hydroxyglut_hydro"/>
</dbReference>
<evidence type="ECO:0000256" key="1">
    <source>
        <dbReference type="ARBA" id="ARBA00007749"/>
    </source>
</evidence>
<gene>
    <name evidence="6" type="ORF">SAMN05421872_102286</name>
</gene>
<keyword evidence="2" id="KW-0479">Metal-binding</keyword>
<dbReference type="GO" id="GO:0016787">
    <property type="term" value="F:hydrolase activity"/>
    <property type="evidence" value="ECO:0007669"/>
    <property type="project" value="UniProtKB-KW"/>
</dbReference>
<dbReference type="Gene3D" id="3.60.15.10">
    <property type="entry name" value="Ribonuclease Z/Hydroxyacylglutathione hydrolase-like"/>
    <property type="match status" value="1"/>
</dbReference>
<dbReference type="Proteomes" id="UP000199034">
    <property type="component" value="Unassembled WGS sequence"/>
</dbReference>
<evidence type="ECO:0000256" key="4">
    <source>
        <dbReference type="ARBA" id="ARBA00022833"/>
    </source>
</evidence>
<dbReference type="PANTHER" id="PTHR42978:SF3">
    <property type="entry name" value="BLR3078 PROTEIN"/>
    <property type="match status" value="1"/>
</dbReference>
<dbReference type="EMBL" id="FMZM01000002">
    <property type="protein sequence ID" value="SDC43932.1"/>
    <property type="molecule type" value="Genomic_DNA"/>
</dbReference>
<keyword evidence="3" id="KW-0378">Hydrolase</keyword>
<sequence length="268" mass="28913">MSVTHLNCASFRPALTFGGRAMPRTVVAHCLLVERPDGLLLVDTGFGTGDLADPRRLGQPFRAILRPVLDPAETAIAQLRRLGHDPADVTDVVLTHLDLDHAGGIGDFPFARVHVHAAELDAALHPTLKERGRYRSPQWAHGPRWVRHHTAGDSWLGLESVTVLGDDVLLVPLAGHSRGHSAVAVARPGGGWLLHAGDAYFAAGEKETPRTCPPGLRLFQSLTQADSHLRHSNQERLRELYAAHRDDVTVFSAHDPAEYAALSGTGGA</sequence>
<dbReference type="AlphaFoldDB" id="A0A1G6LKS9"/>
<evidence type="ECO:0000313" key="7">
    <source>
        <dbReference type="Proteomes" id="UP000199034"/>
    </source>
</evidence>
<evidence type="ECO:0000259" key="5">
    <source>
        <dbReference type="SMART" id="SM00849"/>
    </source>
</evidence>
<proteinExistence type="inferred from homology"/>
<dbReference type="InterPro" id="IPR001279">
    <property type="entry name" value="Metallo-B-lactamas"/>
</dbReference>
<keyword evidence="7" id="KW-1185">Reference proteome</keyword>
<dbReference type="Pfam" id="PF00753">
    <property type="entry name" value="Lactamase_B"/>
    <property type="match status" value="1"/>
</dbReference>
<comment type="similarity">
    <text evidence="1">Belongs to the metallo-beta-lactamase superfamily.</text>
</comment>
<feature type="domain" description="Metallo-beta-lactamase" evidence="5">
    <location>
        <begin position="27"/>
        <end position="244"/>
    </location>
</feature>
<evidence type="ECO:0000256" key="3">
    <source>
        <dbReference type="ARBA" id="ARBA00022801"/>
    </source>
</evidence>
<dbReference type="STRING" id="1045774.SAMN05421872_102286"/>
<name>A0A1G6LKS9_9ACTN</name>
<organism evidence="6 7">
    <name type="scientific">Nocardioides lianchengensis</name>
    <dbReference type="NCBI Taxonomy" id="1045774"/>
    <lineage>
        <taxon>Bacteria</taxon>
        <taxon>Bacillati</taxon>
        <taxon>Actinomycetota</taxon>
        <taxon>Actinomycetes</taxon>
        <taxon>Propionibacteriales</taxon>
        <taxon>Nocardioidaceae</taxon>
        <taxon>Nocardioides</taxon>
    </lineage>
</organism>
<dbReference type="InterPro" id="IPR051013">
    <property type="entry name" value="MBL_superfamily_lactonases"/>
</dbReference>
<reference evidence="6 7" key="1">
    <citation type="submission" date="2016-10" db="EMBL/GenBank/DDBJ databases">
        <authorList>
            <person name="de Groot N.N."/>
        </authorList>
    </citation>
    <scope>NUCLEOTIDE SEQUENCE [LARGE SCALE GENOMIC DNA]</scope>
    <source>
        <strain evidence="6 7">CGMCC 4.6858</strain>
    </source>
</reference>
<protein>
    <submittedName>
        <fullName evidence="6">Glyoxylase, beta-lactamase superfamily II</fullName>
    </submittedName>
</protein>